<keyword evidence="1" id="KW-0677">Repeat</keyword>
<dbReference type="PANTHER" id="PTHR15704:SF7">
    <property type="entry name" value="SUPERKILLER COMPLEX PROTEIN 3"/>
    <property type="match status" value="1"/>
</dbReference>
<sequence>MAGSFQEAEEADCRGRSEESLDEHPEDPDLRFKLGVLLWEKGGESKEKAAEHFVISAKLNPQNAAAFRYLGHYYYSGGDSQRALKCYQRAISLNPDDSECGDSLCELLEESGKETLEVAVCREASEKSPRAFWAFRRLGYLHLHHTRWSDAVQSLQHAIRGYPTSPDLWEALGLAYQRLGMFTAATKSYGRAIELEDTRVFALVESGNIYLMLGSFRKGIEQFQRALEISPQNVSANYGLASGLLSLSKECMNLGAFKWGSSLLEDAAKVADATAQLAANISCIWKLHGDIQLTHAKCFPWMEGDNSAKFDMESFDASILSWKQTCNVATKSARRSYQRALHLAPWQANLYIDIAITLDLISSMTENYGHNNYPWQLSEKMALGALLLEGDNYEFWVALGCLSCHNAMKQHALIRGLQLDGSSVVAWAYLGKLYREEGENKLARQAFDCARSMDPSLALPWAGMAADTHTREPATDEAFESCLRAVQILPLAEFQIGLAKLALLSGNLASSQVFGAIQQAVLRAPHYPESHNLKGLVCEARSDYQAAVVSYRFARCAINISSGNASKSHFRDIAVNLARSLCMAGYAADAVKECENLKTEGMLDTEGLQIYAFCLWQLGKSDLALSVASILAASVPTMDQTFAAASLSFFCRLLYYISGLDSTIARISKIPKELFQSSKVSFILSAMHALDHSNRLESAVSSSRCSIVSHEDITGMHYLIALGKLIKDGSESCLGFQSGINHLKKSLHKYPNSKLMRNLLGHLLLSSEEWKQTHVASRCCMIDSPCNANKVGLKSGCEILGAGSVACYAIGNKDPKYSFPTCGYQCQNGPEIIQELQKYLHHEPWNHNARYLLILNIMQRAREERFPQQLCVILRRLINVALSNELYSRDSLSYRCQKFQLLLCHSEISLQGGNQVGCIKLAKSAVSLLLPNNYLFFGHLLLCRIYASGGNYANLQEEYVRCLELRTDYYIGWICLKIMESQYDIQIDSNISELSFEECSKEWKCSWNMWLAVFNLVFGLVSSWNQEFLSAVESFAQACSLAGADSCLFLCHGATCMELARESRSSHFLSLAVRSFTRAHANSAIPLPIVSLLLAQAEGSLGYKQKWQKNLRFEWYSWPPEMRPAELFFQMHLLARQSEAGFDSSSNLELCQSPQKWVLRAIHTNPSCLRYWKVVWANAPKRDVAAVLCVVSCDCKIETLQLSKLVEESRCAMQINGHGWYSCKKHKSRCTRQWTG</sequence>
<protein>
    <submittedName>
        <fullName evidence="5">O-linked n-acetylglucosamine transferase, ogt, putative</fullName>
    </submittedName>
</protein>
<dbReference type="SMART" id="SM00028">
    <property type="entry name" value="TPR"/>
    <property type="match status" value="7"/>
</dbReference>
<dbReference type="GO" id="GO:0000956">
    <property type="term" value="P:nuclear-transcribed mRNA catabolic process"/>
    <property type="evidence" value="ECO:0000318"/>
    <property type="project" value="GO_Central"/>
</dbReference>
<dbReference type="InterPro" id="IPR019734">
    <property type="entry name" value="TPR_rpt"/>
</dbReference>
<dbReference type="PROSITE" id="PS50005">
    <property type="entry name" value="TPR"/>
    <property type="match status" value="4"/>
</dbReference>
<dbReference type="SUPFAM" id="SSF48452">
    <property type="entry name" value="TPR-like"/>
    <property type="match status" value="3"/>
</dbReference>
<dbReference type="EMBL" id="EQ973772">
    <property type="protein sequence ID" value="EEF52942.1"/>
    <property type="molecule type" value="Genomic_DNA"/>
</dbReference>
<dbReference type="Gene3D" id="1.25.40.10">
    <property type="entry name" value="Tetratricopeptide repeat domain"/>
    <property type="match status" value="2"/>
</dbReference>
<reference evidence="6" key="1">
    <citation type="journal article" date="2010" name="Nat. Biotechnol.">
        <title>Draft genome sequence of the oilseed species Ricinus communis.</title>
        <authorList>
            <person name="Chan A.P."/>
            <person name="Crabtree J."/>
            <person name="Zhao Q."/>
            <person name="Lorenzi H."/>
            <person name="Orvis J."/>
            <person name="Puiu D."/>
            <person name="Melake-Berhan A."/>
            <person name="Jones K.M."/>
            <person name="Redman J."/>
            <person name="Chen G."/>
            <person name="Cahoon E.B."/>
            <person name="Gedil M."/>
            <person name="Stanke M."/>
            <person name="Haas B.J."/>
            <person name="Wortman J.R."/>
            <person name="Fraser-Liggett C.M."/>
            <person name="Ravel J."/>
            <person name="Rabinowicz P.D."/>
        </authorList>
    </citation>
    <scope>NUCLEOTIDE SEQUENCE [LARGE SCALE GENOMIC DNA]</scope>
    <source>
        <strain evidence="6">cv. Hale</strain>
    </source>
</reference>
<name>B9R8W2_RICCO</name>
<feature type="compositionally biased region" description="Basic and acidic residues" evidence="4">
    <location>
        <begin position="11"/>
        <end position="27"/>
    </location>
</feature>
<feature type="repeat" description="TPR" evidence="3">
    <location>
        <begin position="200"/>
        <end position="233"/>
    </location>
</feature>
<feature type="repeat" description="TPR" evidence="3">
    <location>
        <begin position="424"/>
        <end position="457"/>
    </location>
</feature>
<organism evidence="5 6">
    <name type="scientific">Ricinus communis</name>
    <name type="common">Castor bean</name>
    <dbReference type="NCBI Taxonomy" id="3988"/>
    <lineage>
        <taxon>Eukaryota</taxon>
        <taxon>Viridiplantae</taxon>
        <taxon>Streptophyta</taxon>
        <taxon>Embryophyta</taxon>
        <taxon>Tracheophyta</taxon>
        <taxon>Spermatophyta</taxon>
        <taxon>Magnoliopsida</taxon>
        <taxon>eudicotyledons</taxon>
        <taxon>Gunneridae</taxon>
        <taxon>Pentapetalae</taxon>
        <taxon>rosids</taxon>
        <taxon>fabids</taxon>
        <taxon>Malpighiales</taxon>
        <taxon>Euphorbiaceae</taxon>
        <taxon>Acalyphoideae</taxon>
        <taxon>Acalypheae</taxon>
        <taxon>Ricinus</taxon>
    </lineage>
</organism>
<accession>B9R8W2</accession>
<dbReference type="eggNOG" id="KOG1127">
    <property type="taxonomic scope" value="Eukaryota"/>
</dbReference>
<evidence type="ECO:0000256" key="2">
    <source>
        <dbReference type="ARBA" id="ARBA00022803"/>
    </source>
</evidence>
<proteinExistence type="predicted"/>
<dbReference type="PANTHER" id="PTHR15704">
    <property type="entry name" value="SUPERKILLER 3 PROTEIN-RELATED"/>
    <property type="match status" value="1"/>
</dbReference>
<evidence type="ECO:0000256" key="1">
    <source>
        <dbReference type="ARBA" id="ARBA00022737"/>
    </source>
</evidence>
<dbReference type="InterPro" id="IPR011990">
    <property type="entry name" value="TPR-like_helical_dom_sf"/>
</dbReference>
<gene>
    <name evidence="5" type="ORF">RCOM_1602530</name>
</gene>
<dbReference type="InParanoid" id="B9R8W2"/>
<evidence type="ECO:0000313" key="6">
    <source>
        <dbReference type="Proteomes" id="UP000008311"/>
    </source>
</evidence>
<dbReference type="Pfam" id="PF00515">
    <property type="entry name" value="TPR_1"/>
    <property type="match status" value="1"/>
</dbReference>
<dbReference type="Pfam" id="PF13181">
    <property type="entry name" value="TPR_8"/>
    <property type="match status" value="2"/>
</dbReference>
<keyword evidence="2 3" id="KW-0802">TPR repeat</keyword>
<evidence type="ECO:0000256" key="4">
    <source>
        <dbReference type="SAM" id="MobiDB-lite"/>
    </source>
</evidence>
<dbReference type="STRING" id="3988.B9R8W2"/>
<keyword evidence="5" id="KW-0808">Transferase</keyword>
<dbReference type="AlphaFoldDB" id="B9R8W2"/>
<keyword evidence="6" id="KW-1185">Reference proteome</keyword>
<feature type="repeat" description="TPR" evidence="3">
    <location>
        <begin position="64"/>
        <end position="97"/>
    </location>
</feature>
<feature type="region of interest" description="Disordered" evidence="4">
    <location>
        <begin position="1"/>
        <end position="27"/>
    </location>
</feature>
<dbReference type="InterPro" id="IPR039226">
    <property type="entry name" value="Ski3/TTC37"/>
</dbReference>
<dbReference type="Proteomes" id="UP000008311">
    <property type="component" value="Unassembled WGS sequence"/>
</dbReference>
<feature type="repeat" description="TPR" evidence="3">
    <location>
        <begin position="166"/>
        <end position="199"/>
    </location>
</feature>
<dbReference type="GO" id="GO:0016740">
    <property type="term" value="F:transferase activity"/>
    <property type="evidence" value="ECO:0007669"/>
    <property type="project" value="UniProtKB-KW"/>
</dbReference>
<dbReference type="GO" id="GO:0055087">
    <property type="term" value="C:Ski complex"/>
    <property type="evidence" value="ECO:0000318"/>
    <property type="project" value="GO_Central"/>
</dbReference>
<dbReference type="PROSITE" id="PS50293">
    <property type="entry name" value="TPR_REGION"/>
    <property type="match status" value="2"/>
</dbReference>
<evidence type="ECO:0000313" key="5">
    <source>
        <dbReference type="EMBL" id="EEF52942.1"/>
    </source>
</evidence>
<evidence type="ECO:0000256" key="3">
    <source>
        <dbReference type="PROSITE-ProRule" id="PRU00339"/>
    </source>
</evidence>
<dbReference type="FunCoup" id="B9R8W2">
    <property type="interactions" value="2312"/>
</dbReference>